<evidence type="ECO:0000313" key="3">
    <source>
        <dbReference type="Proteomes" id="UP000295083"/>
    </source>
</evidence>
<evidence type="ECO:0000313" key="2">
    <source>
        <dbReference type="EMBL" id="TDZ36486.1"/>
    </source>
</evidence>
<feature type="transmembrane region" description="Helical" evidence="1">
    <location>
        <begin position="6"/>
        <end position="25"/>
    </location>
</feature>
<keyword evidence="3" id="KW-1185">Reference proteome</keyword>
<dbReference type="AlphaFoldDB" id="A0A4R8QHI6"/>
<keyword evidence="1" id="KW-0472">Membrane</keyword>
<sequence>MSVLRGLLHLAAHSYLGIALLAVLAEFSVKLGIGHRFPCLGGLIVVLTFLDEIGLAPDRAMTIYKGVDLLLKLL</sequence>
<comment type="caution">
    <text evidence="2">The sequence shown here is derived from an EMBL/GenBank/DDBJ whole genome shotgun (WGS) entry which is preliminary data.</text>
</comment>
<dbReference type="Proteomes" id="UP000295083">
    <property type="component" value="Unassembled WGS sequence"/>
</dbReference>
<organism evidence="2 3">
    <name type="scientific">Colletotrichum spinosum</name>
    <dbReference type="NCBI Taxonomy" id="1347390"/>
    <lineage>
        <taxon>Eukaryota</taxon>
        <taxon>Fungi</taxon>
        <taxon>Dikarya</taxon>
        <taxon>Ascomycota</taxon>
        <taxon>Pezizomycotina</taxon>
        <taxon>Sordariomycetes</taxon>
        <taxon>Hypocreomycetidae</taxon>
        <taxon>Glomerellales</taxon>
        <taxon>Glomerellaceae</taxon>
        <taxon>Colletotrichum</taxon>
        <taxon>Colletotrichum orbiculare species complex</taxon>
    </lineage>
</organism>
<gene>
    <name evidence="2" type="ORF">C8035_v008268</name>
</gene>
<proteinExistence type="predicted"/>
<protein>
    <submittedName>
        <fullName evidence="2">Uncharacterized protein</fullName>
    </submittedName>
</protein>
<feature type="transmembrane region" description="Helical" evidence="1">
    <location>
        <begin position="37"/>
        <end position="56"/>
    </location>
</feature>
<evidence type="ECO:0000256" key="1">
    <source>
        <dbReference type="SAM" id="Phobius"/>
    </source>
</evidence>
<keyword evidence="1" id="KW-0812">Transmembrane</keyword>
<name>A0A4R8QHI6_9PEZI</name>
<dbReference type="EMBL" id="QAPG01000031">
    <property type="protein sequence ID" value="TDZ36486.1"/>
    <property type="molecule type" value="Genomic_DNA"/>
</dbReference>
<keyword evidence="1" id="KW-1133">Transmembrane helix</keyword>
<reference evidence="2 3" key="1">
    <citation type="submission" date="2018-11" db="EMBL/GenBank/DDBJ databases">
        <title>Genome sequence and assembly of Colletotrichum spinosum.</title>
        <authorList>
            <person name="Gan P."/>
            <person name="Shirasu K."/>
        </authorList>
    </citation>
    <scope>NUCLEOTIDE SEQUENCE [LARGE SCALE GENOMIC DNA]</scope>
    <source>
        <strain evidence="2 3">CBS 515.97</strain>
    </source>
</reference>
<accession>A0A4R8QHI6</accession>